<keyword evidence="2 5" id="KW-0812">Transmembrane</keyword>
<feature type="transmembrane region" description="Helical" evidence="5">
    <location>
        <begin position="73"/>
        <end position="92"/>
    </location>
</feature>
<feature type="transmembrane region" description="Helical" evidence="5">
    <location>
        <begin position="239"/>
        <end position="262"/>
    </location>
</feature>
<feature type="transmembrane region" description="Helical" evidence="5">
    <location>
        <begin position="37"/>
        <end position="61"/>
    </location>
</feature>
<dbReference type="GO" id="GO:0005886">
    <property type="term" value="C:plasma membrane"/>
    <property type="evidence" value="ECO:0007669"/>
    <property type="project" value="TreeGrafter"/>
</dbReference>
<dbReference type="HOGENOM" id="CLU_007948_0_3_0"/>
<feature type="transmembrane region" description="Helical" evidence="5">
    <location>
        <begin position="274"/>
        <end position="291"/>
    </location>
</feature>
<proteinExistence type="predicted"/>
<evidence type="ECO:0000256" key="1">
    <source>
        <dbReference type="ARBA" id="ARBA00004141"/>
    </source>
</evidence>
<feature type="transmembrane region" description="Helical" evidence="5">
    <location>
        <begin position="297"/>
        <end position="317"/>
    </location>
</feature>
<keyword evidence="3 5" id="KW-1133">Transmembrane helix</keyword>
<protein>
    <submittedName>
        <fullName evidence="7">Na+/Ca+ antiporter, CaCA family</fullName>
    </submittedName>
</protein>
<feature type="domain" description="Sodium/calcium exchanger membrane region" evidence="6">
    <location>
        <begin position="177"/>
        <end position="317"/>
    </location>
</feature>
<evidence type="ECO:0000259" key="6">
    <source>
        <dbReference type="Pfam" id="PF01699"/>
    </source>
</evidence>
<evidence type="ECO:0000313" key="8">
    <source>
        <dbReference type="Proteomes" id="UP000030661"/>
    </source>
</evidence>
<reference evidence="7" key="1">
    <citation type="journal article" date="2015" name="PeerJ">
        <title>First genomic representation of candidate bacterial phylum KSB3 points to enhanced environmental sensing as a trigger of wastewater bulking.</title>
        <authorList>
            <person name="Sekiguchi Y."/>
            <person name="Ohashi A."/>
            <person name="Parks D.H."/>
            <person name="Yamauchi T."/>
            <person name="Tyson G.W."/>
            <person name="Hugenholtz P."/>
        </authorList>
    </citation>
    <scope>NUCLEOTIDE SEQUENCE [LARGE SCALE GENOMIC DNA]</scope>
</reference>
<comment type="subcellular location">
    <subcellularLocation>
        <location evidence="1">Membrane</location>
        <topology evidence="1">Multi-pass membrane protein</topology>
    </subcellularLocation>
</comment>
<sequence>MLTYLLFLVGFVLLIKGADILVIGASAIARYYHISDIVIGLTIVSFGTSLPELIVSVVSAFKGSADLAIGNVLGSNVANILLILGVSALFYSLPIKENTMLIEIPFSLTAVLLLGFLANAALLADTPQLMLSRIDGLLLLFFFSLFMAYIYRLALQDSVPEEIDTSERPLTLRNAGLYVLGGVIGLFLGGQWVVNGAVKIATAFGVSQSLIGLTIVAVGTSLPELVTSAMAAYRKNTDIAVGNVIGSNIFNILWILGLSSLIRPLAFDVLNNTDILMVIFASTLLLLGLAVGKKYTINRWKGMGFILVYATYIGYLIQRG</sequence>
<dbReference type="Pfam" id="PF01699">
    <property type="entry name" value="Na_Ca_ex"/>
    <property type="match status" value="2"/>
</dbReference>
<accession>A0A081BU86</accession>
<feature type="transmembrane region" description="Helical" evidence="5">
    <location>
        <begin position="175"/>
        <end position="198"/>
    </location>
</feature>
<dbReference type="Proteomes" id="UP000030661">
    <property type="component" value="Unassembled WGS sequence"/>
</dbReference>
<dbReference type="PANTHER" id="PTHR10846:SF8">
    <property type="entry name" value="INNER MEMBRANE PROTEIN YRBG"/>
    <property type="match status" value="1"/>
</dbReference>
<dbReference type="InterPro" id="IPR004481">
    <property type="entry name" value="K/Na/Ca-exchanger"/>
</dbReference>
<evidence type="ECO:0000256" key="4">
    <source>
        <dbReference type="ARBA" id="ARBA00023136"/>
    </source>
</evidence>
<dbReference type="STRING" id="1499967.U27_02852"/>
<feature type="transmembrane region" description="Helical" evidence="5">
    <location>
        <begin position="104"/>
        <end position="124"/>
    </location>
</feature>
<keyword evidence="4 5" id="KW-0472">Membrane</keyword>
<dbReference type="AlphaFoldDB" id="A0A081BU86"/>
<dbReference type="eggNOG" id="COG0530">
    <property type="taxonomic scope" value="Bacteria"/>
</dbReference>
<dbReference type="InterPro" id="IPR044880">
    <property type="entry name" value="NCX_ion-bd_dom_sf"/>
</dbReference>
<name>A0A081BU86_VECG1</name>
<dbReference type="GO" id="GO:0008273">
    <property type="term" value="F:calcium, potassium:sodium antiporter activity"/>
    <property type="evidence" value="ECO:0007669"/>
    <property type="project" value="TreeGrafter"/>
</dbReference>
<dbReference type="InterPro" id="IPR004837">
    <property type="entry name" value="NaCa_Exmemb"/>
</dbReference>
<evidence type="ECO:0000313" key="7">
    <source>
        <dbReference type="EMBL" id="GAK55891.1"/>
    </source>
</evidence>
<feature type="transmembrane region" description="Helical" evidence="5">
    <location>
        <begin position="136"/>
        <end position="155"/>
    </location>
</feature>
<dbReference type="PANTHER" id="PTHR10846">
    <property type="entry name" value="SODIUM/POTASSIUM/CALCIUM EXCHANGER"/>
    <property type="match status" value="1"/>
</dbReference>
<dbReference type="Gene3D" id="1.20.1420.30">
    <property type="entry name" value="NCX, central ion-binding region"/>
    <property type="match status" value="1"/>
</dbReference>
<dbReference type="GO" id="GO:0006874">
    <property type="term" value="P:intracellular calcium ion homeostasis"/>
    <property type="evidence" value="ECO:0007669"/>
    <property type="project" value="TreeGrafter"/>
</dbReference>
<evidence type="ECO:0000256" key="3">
    <source>
        <dbReference type="ARBA" id="ARBA00022989"/>
    </source>
</evidence>
<gene>
    <name evidence="7" type="ORF">U27_02852</name>
</gene>
<dbReference type="NCBIfam" id="TIGR00367">
    <property type="entry name" value="calcium/sodium antiporter"/>
    <property type="match status" value="1"/>
</dbReference>
<organism evidence="7">
    <name type="scientific">Vecturithrix granuli</name>
    <dbReference type="NCBI Taxonomy" id="1499967"/>
    <lineage>
        <taxon>Bacteria</taxon>
        <taxon>Candidatus Moduliflexota</taxon>
        <taxon>Candidatus Vecturitrichia</taxon>
        <taxon>Candidatus Vecturitrichales</taxon>
        <taxon>Candidatus Vecturitrichaceae</taxon>
        <taxon>Candidatus Vecturithrix</taxon>
    </lineage>
</organism>
<keyword evidence="8" id="KW-1185">Reference proteome</keyword>
<feature type="domain" description="Sodium/calcium exchanger membrane region" evidence="6">
    <location>
        <begin position="4"/>
        <end position="151"/>
    </location>
</feature>
<evidence type="ECO:0000256" key="2">
    <source>
        <dbReference type="ARBA" id="ARBA00022692"/>
    </source>
</evidence>
<evidence type="ECO:0000256" key="5">
    <source>
        <dbReference type="SAM" id="Phobius"/>
    </source>
</evidence>
<dbReference type="GO" id="GO:0005262">
    <property type="term" value="F:calcium channel activity"/>
    <property type="evidence" value="ECO:0007669"/>
    <property type="project" value="TreeGrafter"/>
</dbReference>
<dbReference type="EMBL" id="DF820464">
    <property type="protein sequence ID" value="GAK55891.1"/>
    <property type="molecule type" value="Genomic_DNA"/>
</dbReference>